<gene>
    <name evidence="3" type="ORF">JOF56_010023</name>
</gene>
<dbReference type="SUPFAM" id="SSF51182">
    <property type="entry name" value="RmlC-like cupins"/>
    <property type="match status" value="1"/>
</dbReference>
<evidence type="ECO:0000313" key="3">
    <source>
        <dbReference type="EMBL" id="MBP2329638.1"/>
    </source>
</evidence>
<dbReference type="Pfam" id="PF07883">
    <property type="entry name" value="Cupin_2"/>
    <property type="match status" value="1"/>
</dbReference>
<evidence type="ECO:0000256" key="1">
    <source>
        <dbReference type="SAM" id="SignalP"/>
    </source>
</evidence>
<proteinExistence type="predicted"/>
<reference evidence="3 4" key="1">
    <citation type="submission" date="2021-03" db="EMBL/GenBank/DDBJ databases">
        <title>Sequencing the genomes of 1000 actinobacteria strains.</title>
        <authorList>
            <person name="Klenk H.-P."/>
        </authorList>
    </citation>
    <scope>NUCLEOTIDE SEQUENCE [LARGE SCALE GENOMIC DNA]</scope>
    <source>
        <strain evidence="3 4">DSM 46670</strain>
    </source>
</reference>
<keyword evidence="4" id="KW-1185">Reference proteome</keyword>
<feature type="chain" id="PRO_5046465204" evidence="1">
    <location>
        <begin position="32"/>
        <end position="157"/>
    </location>
</feature>
<feature type="signal peptide" evidence="1">
    <location>
        <begin position="1"/>
        <end position="31"/>
    </location>
</feature>
<keyword evidence="1" id="KW-0732">Signal</keyword>
<dbReference type="InterPro" id="IPR014710">
    <property type="entry name" value="RmlC-like_jellyroll"/>
</dbReference>
<dbReference type="RefSeq" id="WP_209646365.1">
    <property type="nucleotide sequence ID" value="NZ_JAGINW010000001.1"/>
</dbReference>
<organism evidence="3 4">
    <name type="scientific">Kibdelosporangium banguiense</name>
    <dbReference type="NCBI Taxonomy" id="1365924"/>
    <lineage>
        <taxon>Bacteria</taxon>
        <taxon>Bacillati</taxon>
        <taxon>Actinomycetota</taxon>
        <taxon>Actinomycetes</taxon>
        <taxon>Pseudonocardiales</taxon>
        <taxon>Pseudonocardiaceae</taxon>
        <taxon>Kibdelosporangium</taxon>
    </lineage>
</organism>
<dbReference type="InterPro" id="IPR013096">
    <property type="entry name" value="Cupin_2"/>
</dbReference>
<accession>A0ABS4TYZ6</accession>
<name>A0ABS4TYZ6_9PSEU</name>
<dbReference type="InterPro" id="IPR011051">
    <property type="entry name" value="RmlC_Cupin_sf"/>
</dbReference>
<dbReference type="EMBL" id="JAGINW010000001">
    <property type="protein sequence ID" value="MBP2329638.1"/>
    <property type="molecule type" value="Genomic_DNA"/>
</dbReference>
<dbReference type="Proteomes" id="UP001519332">
    <property type="component" value="Unassembled WGS sequence"/>
</dbReference>
<comment type="caution">
    <text evidence="3">The sequence shown here is derived from an EMBL/GenBank/DDBJ whole genome shotgun (WGS) entry which is preliminary data.</text>
</comment>
<dbReference type="Gene3D" id="2.60.120.10">
    <property type="entry name" value="Jelly Rolls"/>
    <property type="match status" value="1"/>
</dbReference>
<evidence type="ECO:0000259" key="2">
    <source>
        <dbReference type="Pfam" id="PF07883"/>
    </source>
</evidence>
<evidence type="ECO:0000313" key="4">
    <source>
        <dbReference type="Proteomes" id="UP001519332"/>
    </source>
</evidence>
<feature type="domain" description="Cupin type-2" evidence="2">
    <location>
        <begin position="65"/>
        <end position="133"/>
    </location>
</feature>
<sequence length="157" mass="16725">MSRPVPRIAACAAAVAMVVTFGALMMPAAQATPNVGVTGKVLSKVLVDGRMHLNTHGPSDLQLTVLTVAPHGQIGWHSHNGNALVSVVEGIATRYMAMDRRCRPEHFGPGQGWVEVPHHVHTVHNETDQPLILNVVLITPTGQAPGVDEPDPGNCRF</sequence>
<protein>
    <submittedName>
        <fullName evidence="3">Quercetin dioxygenase-like cupin family protein</fullName>
    </submittedName>
</protein>